<dbReference type="Gene3D" id="2.160.10.10">
    <property type="entry name" value="Hexapeptide repeat proteins"/>
    <property type="match status" value="1"/>
</dbReference>
<dbReference type="InterPro" id="IPR011831">
    <property type="entry name" value="ADP-Glc_PPase"/>
</dbReference>
<dbReference type="PROSITE" id="PS00808">
    <property type="entry name" value="ADP_GLC_PYROPHOSPH_1"/>
    <property type="match status" value="1"/>
</dbReference>
<evidence type="ECO:0000313" key="9">
    <source>
        <dbReference type="EMBL" id="PID60719.1"/>
    </source>
</evidence>
<proteinExistence type="inferred from homology"/>
<organism evidence="9 10">
    <name type="scientific">candidate division KSB3 bacterium</name>
    <dbReference type="NCBI Taxonomy" id="2044937"/>
    <lineage>
        <taxon>Bacteria</taxon>
        <taxon>candidate division KSB3</taxon>
    </lineage>
</organism>
<dbReference type="PROSITE" id="PS00810">
    <property type="entry name" value="ADP_GLC_PYROPHOSPH_3"/>
    <property type="match status" value="1"/>
</dbReference>
<dbReference type="PANTHER" id="PTHR43523:SF12">
    <property type="entry name" value="GLUCOSE-1-PHOSPHATE ADENYLYLTRANSFERASE LARGE SUBUNIT 1, CHLOROPLASTIC-RELATED"/>
    <property type="match status" value="1"/>
</dbReference>
<keyword evidence="7" id="KW-0119">Carbohydrate metabolism</keyword>
<sequence length="427" mass="47401">MEKVLSIILGGGKGTRLYPLTADRAKPAVPFGGKARLIDIAISNCINSGFMKIYILTQFESASLNFHVSRSYQFDDFSKGFVEILAARQNMTQDGWYQGTADAVRKNLINFRTHKPDNYMILSGDQLYSMDLQAFLRQHKESGADITIASTPVSRSDANELGILKIDKEQKIESFLEKPGADLDIRDLKIPRGALSPSSREEAEKKEYLASMGIYIFKASVMEECLATDYTDFGKEIIPEAIKNHKVGAYIYRGYWEDIGTIKSFYLANLNLASPQPNFNLYDEERPVYNQRRNLPPSKINSCMFKQSLAAEGSIISDGFISYSIVGVRTIINEGATLDGVFCMGADYYESPEEQAENKKTGIPNIGIGKGAVIKGTIIDKNARIGANCRIGADDIHREDGDYGEYHIIDGIIIIHKHGIIKSGTVI</sequence>
<keyword evidence="5" id="KW-0547">Nucleotide-binding</keyword>
<dbReference type="CDD" id="cd02508">
    <property type="entry name" value="ADP_Glucose_PP"/>
    <property type="match status" value="1"/>
</dbReference>
<keyword evidence="2" id="KW-0321">Glycogen metabolism</keyword>
<protein>
    <submittedName>
        <fullName evidence="9">Glucose-1-phosphate adenylyltransferase</fullName>
    </submittedName>
</protein>
<reference evidence="9 10" key="1">
    <citation type="submission" date="2017-10" db="EMBL/GenBank/DDBJ databases">
        <title>Novel microbial diversity and functional potential in the marine mammal oral microbiome.</title>
        <authorList>
            <person name="Dudek N.K."/>
            <person name="Sun C.L."/>
            <person name="Burstein D."/>
            <person name="Kantor R.S."/>
            <person name="Aliaga Goltsman D.S."/>
            <person name="Bik E.M."/>
            <person name="Thomas B.C."/>
            <person name="Banfield J.F."/>
            <person name="Relman D.A."/>
        </authorList>
    </citation>
    <scope>NUCLEOTIDE SEQUENCE [LARGE SCALE GENOMIC DNA]</scope>
    <source>
        <strain evidence="9">DOLZORAL124_49_17</strain>
    </source>
</reference>
<comment type="similarity">
    <text evidence="1">Belongs to the bacterial/plant glucose-1-phosphate adenylyltransferase family.</text>
</comment>
<dbReference type="InterPro" id="IPR005836">
    <property type="entry name" value="ADP_Glu_pyroP_CS"/>
</dbReference>
<evidence type="ECO:0000313" key="10">
    <source>
        <dbReference type="Proteomes" id="UP000229740"/>
    </source>
</evidence>
<feature type="domain" description="Nucleotidyl transferase" evidence="8">
    <location>
        <begin position="6"/>
        <end position="272"/>
    </location>
</feature>
<dbReference type="AlphaFoldDB" id="A0A2G6EF74"/>
<keyword evidence="4 9" id="KW-0548">Nucleotidyltransferase</keyword>
<evidence type="ECO:0000256" key="7">
    <source>
        <dbReference type="ARBA" id="ARBA00023277"/>
    </source>
</evidence>
<dbReference type="Pfam" id="PF25247">
    <property type="entry name" value="LbH_GLGC"/>
    <property type="match status" value="1"/>
</dbReference>
<dbReference type="Gene3D" id="3.90.550.10">
    <property type="entry name" value="Spore Coat Polysaccharide Biosynthesis Protein SpsA, Chain A"/>
    <property type="match status" value="1"/>
</dbReference>
<dbReference type="SUPFAM" id="SSF51161">
    <property type="entry name" value="Trimeric LpxA-like enzymes"/>
    <property type="match status" value="1"/>
</dbReference>
<keyword evidence="3 9" id="KW-0808">Transferase</keyword>
<accession>A0A2G6EF74</accession>
<dbReference type="SUPFAM" id="SSF53448">
    <property type="entry name" value="Nucleotide-diphospho-sugar transferases"/>
    <property type="match status" value="1"/>
</dbReference>
<dbReference type="CDD" id="cd04651">
    <property type="entry name" value="LbH_G1P_AT_C"/>
    <property type="match status" value="1"/>
</dbReference>
<dbReference type="GO" id="GO:0008878">
    <property type="term" value="F:glucose-1-phosphate adenylyltransferase activity"/>
    <property type="evidence" value="ECO:0007669"/>
    <property type="project" value="InterPro"/>
</dbReference>
<dbReference type="GO" id="GO:0005524">
    <property type="term" value="F:ATP binding"/>
    <property type="evidence" value="ECO:0007669"/>
    <property type="project" value="UniProtKB-KW"/>
</dbReference>
<comment type="caution">
    <text evidence="9">The sequence shown here is derived from an EMBL/GenBank/DDBJ whole genome shotgun (WGS) entry which is preliminary data.</text>
</comment>
<gene>
    <name evidence="9" type="ORF">CSB45_00185</name>
</gene>
<evidence type="ECO:0000256" key="1">
    <source>
        <dbReference type="ARBA" id="ARBA00010443"/>
    </source>
</evidence>
<evidence type="ECO:0000256" key="5">
    <source>
        <dbReference type="ARBA" id="ARBA00022741"/>
    </source>
</evidence>
<dbReference type="PANTHER" id="PTHR43523">
    <property type="entry name" value="GLUCOSE-1-PHOSPHATE ADENYLYLTRANSFERASE-RELATED"/>
    <property type="match status" value="1"/>
</dbReference>
<dbReference type="InterPro" id="IPR029044">
    <property type="entry name" value="Nucleotide-diphossugar_trans"/>
</dbReference>
<dbReference type="Pfam" id="PF00483">
    <property type="entry name" value="NTP_transferase"/>
    <property type="match status" value="1"/>
</dbReference>
<dbReference type="Proteomes" id="UP000229740">
    <property type="component" value="Unassembled WGS sequence"/>
</dbReference>
<dbReference type="InterPro" id="IPR005835">
    <property type="entry name" value="NTP_transferase_dom"/>
</dbReference>
<evidence type="ECO:0000256" key="4">
    <source>
        <dbReference type="ARBA" id="ARBA00022695"/>
    </source>
</evidence>
<dbReference type="GO" id="GO:0005978">
    <property type="term" value="P:glycogen biosynthetic process"/>
    <property type="evidence" value="ECO:0007669"/>
    <property type="project" value="InterPro"/>
</dbReference>
<dbReference type="InterPro" id="IPR011004">
    <property type="entry name" value="Trimer_LpxA-like_sf"/>
</dbReference>
<evidence type="ECO:0000256" key="2">
    <source>
        <dbReference type="ARBA" id="ARBA00022600"/>
    </source>
</evidence>
<name>A0A2G6EF74_9BACT</name>
<keyword evidence="6" id="KW-0067">ATP-binding</keyword>
<dbReference type="EMBL" id="PDPS01000003">
    <property type="protein sequence ID" value="PID60719.1"/>
    <property type="molecule type" value="Genomic_DNA"/>
</dbReference>
<dbReference type="NCBIfam" id="NF002772">
    <property type="entry name" value="PRK02862.1"/>
    <property type="match status" value="1"/>
</dbReference>
<evidence type="ECO:0000259" key="8">
    <source>
        <dbReference type="Pfam" id="PF00483"/>
    </source>
</evidence>
<evidence type="ECO:0000256" key="3">
    <source>
        <dbReference type="ARBA" id="ARBA00022679"/>
    </source>
</evidence>
<dbReference type="PROSITE" id="PS00809">
    <property type="entry name" value="ADP_GLC_PYROPHOSPH_2"/>
    <property type="match status" value="1"/>
</dbReference>
<evidence type="ECO:0000256" key="6">
    <source>
        <dbReference type="ARBA" id="ARBA00022840"/>
    </source>
</evidence>